<comment type="caution">
    <text evidence="3">Lacks conserved residue(s) required for the propagation of feature annotation.</text>
</comment>
<evidence type="ECO:0000256" key="2">
    <source>
        <dbReference type="ARBA" id="ARBA00022801"/>
    </source>
</evidence>
<accession>A0A8J3K2L8</accession>
<keyword evidence="3" id="KW-0546">Nucleotide metabolism</keyword>
<dbReference type="Gene3D" id="3.90.950.10">
    <property type="match status" value="1"/>
</dbReference>
<keyword evidence="2 3" id="KW-0378">Hydrolase</keyword>
<dbReference type="GO" id="GO:0005737">
    <property type="term" value="C:cytoplasm"/>
    <property type="evidence" value="ECO:0007669"/>
    <property type="project" value="UniProtKB-SubCell"/>
</dbReference>
<name>A0A8J3K2L8_9ACTN</name>
<comment type="cofactor">
    <cofactor evidence="1 3">
        <name>a divalent metal cation</name>
        <dbReference type="ChEBI" id="CHEBI:60240"/>
    </cofactor>
</comment>
<sequence>MHAPARGTALPRAAGGGIPGPVPGTLPCMAARPTFILASASPARRTLLDSAGIDAEVIVSGVDEDAVEATTAEALSAVLARMKAHAVEQRLRHSSTAPDRALVLGCDSVLAFDGQILGKPEDADEALKRWQAMRGRSGVLHTGHCLVELHTGRVAEEVGSTVVHFADLSDAEIEAYVATGEPLWVAGSFTIDGLGGPFVERIEGDHTNVVGLSLPLLRRLLATLDISITELWRQR</sequence>
<evidence type="ECO:0000256" key="1">
    <source>
        <dbReference type="ARBA" id="ARBA00001968"/>
    </source>
</evidence>
<dbReference type="GO" id="GO:0009117">
    <property type="term" value="P:nucleotide metabolic process"/>
    <property type="evidence" value="ECO:0007669"/>
    <property type="project" value="UniProtKB-KW"/>
</dbReference>
<dbReference type="InterPro" id="IPR029001">
    <property type="entry name" value="ITPase-like_fam"/>
</dbReference>
<comment type="caution">
    <text evidence="4">The sequence shown here is derived from an EMBL/GenBank/DDBJ whole genome shotgun (WGS) entry which is preliminary data.</text>
</comment>
<dbReference type="EC" id="3.6.1.9" evidence="3"/>
<dbReference type="InterPro" id="IPR003697">
    <property type="entry name" value="Maf-like"/>
</dbReference>
<comment type="catalytic activity">
    <reaction evidence="3">
        <text>a 2'-deoxyribonucleoside 5'-triphosphate + H2O = a 2'-deoxyribonucleoside 5'-phosphate + diphosphate + H(+)</text>
        <dbReference type="Rhea" id="RHEA:44644"/>
        <dbReference type="ChEBI" id="CHEBI:15377"/>
        <dbReference type="ChEBI" id="CHEBI:15378"/>
        <dbReference type="ChEBI" id="CHEBI:33019"/>
        <dbReference type="ChEBI" id="CHEBI:61560"/>
        <dbReference type="ChEBI" id="CHEBI:65317"/>
        <dbReference type="EC" id="3.6.1.9"/>
    </reaction>
</comment>
<gene>
    <name evidence="4" type="ORF">Cch02nite_17830</name>
</gene>
<dbReference type="EMBL" id="BONG01000008">
    <property type="protein sequence ID" value="GIF88339.1"/>
    <property type="molecule type" value="Genomic_DNA"/>
</dbReference>
<dbReference type="CDD" id="cd00555">
    <property type="entry name" value="Maf"/>
    <property type="match status" value="1"/>
</dbReference>
<dbReference type="NCBIfam" id="TIGR00172">
    <property type="entry name" value="maf"/>
    <property type="match status" value="1"/>
</dbReference>
<reference evidence="4 5" key="1">
    <citation type="submission" date="2021-01" db="EMBL/GenBank/DDBJ databases">
        <title>Whole genome shotgun sequence of Catellatospora chokoriensis NBRC 107358.</title>
        <authorList>
            <person name="Komaki H."/>
            <person name="Tamura T."/>
        </authorList>
    </citation>
    <scope>NUCLEOTIDE SEQUENCE [LARGE SCALE GENOMIC DNA]</scope>
    <source>
        <strain evidence="4 5">NBRC 107358</strain>
    </source>
</reference>
<dbReference type="GO" id="GO:0047429">
    <property type="term" value="F:nucleoside triphosphate diphosphatase activity"/>
    <property type="evidence" value="ECO:0007669"/>
    <property type="project" value="UniProtKB-EC"/>
</dbReference>
<dbReference type="AlphaFoldDB" id="A0A8J3K2L8"/>
<dbReference type="PANTHER" id="PTHR43213">
    <property type="entry name" value="BIFUNCTIONAL DTTP/UTP PYROPHOSPHATASE/METHYLTRANSFERASE PROTEIN-RELATED"/>
    <property type="match status" value="1"/>
</dbReference>
<dbReference type="SUPFAM" id="SSF52972">
    <property type="entry name" value="ITPase-like"/>
    <property type="match status" value="1"/>
</dbReference>
<dbReference type="Proteomes" id="UP000619293">
    <property type="component" value="Unassembled WGS sequence"/>
</dbReference>
<organism evidence="4 5">
    <name type="scientific">Catellatospora chokoriensis</name>
    <dbReference type="NCBI Taxonomy" id="310353"/>
    <lineage>
        <taxon>Bacteria</taxon>
        <taxon>Bacillati</taxon>
        <taxon>Actinomycetota</taxon>
        <taxon>Actinomycetes</taxon>
        <taxon>Micromonosporales</taxon>
        <taxon>Micromonosporaceae</taxon>
        <taxon>Catellatospora</taxon>
    </lineage>
</organism>
<proteinExistence type="inferred from homology"/>
<evidence type="ECO:0000256" key="3">
    <source>
        <dbReference type="HAMAP-Rule" id="MF_00528"/>
    </source>
</evidence>
<comment type="subcellular location">
    <subcellularLocation>
        <location evidence="3">Cytoplasm</location>
    </subcellularLocation>
</comment>
<comment type="similarity">
    <text evidence="3">Belongs to the Maf family.</text>
</comment>
<dbReference type="PIRSF" id="PIRSF006305">
    <property type="entry name" value="Maf"/>
    <property type="match status" value="1"/>
</dbReference>
<dbReference type="Pfam" id="PF02545">
    <property type="entry name" value="Maf"/>
    <property type="match status" value="1"/>
</dbReference>
<comment type="catalytic activity">
    <reaction evidence="3">
        <text>a ribonucleoside 5'-triphosphate + H2O = a ribonucleoside 5'-phosphate + diphosphate + H(+)</text>
        <dbReference type="Rhea" id="RHEA:23996"/>
        <dbReference type="ChEBI" id="CHEBI:15377"/>
        <dbReference type="ChEBI" id="CHEBI:15378"/>
        <dbReference type="ChEBI" id="CHEBI:33019"/>
        <dbReference type="ChEBI" id="CHEBI:58043"/>
        <dbReference type="ChEBI" id="CHEBI:61557"/>
        <dbReference type="EC" id="3.6.1.9"/>
    </reaction>
</comment>
<dbReference type="PANTHER" id="PTHR43213:SF5">
    <property type="entry name" value="BIFUNCTIONAL DTTP_UTP PYROPHOSPHATASE_METHYLTRANSFERASE PROTEIN-RELATED"/>
    <property type="match status" value="1"/>
</dbReference>
<keyword evidence="5" id="KW-1185">Reference proteome</keyword>
<dbReference type="HAMAP" id="MF_00528">
    <property type="entry name" value="Maf"/>
    <property type="match status" value="1"/>
</dbReference>
<evidence type="ECO:0000313" key="5">
    <source>
        <dbReference type="Proteomes" id="UP000619293"/>
    </source>
</evidence>
<comment type="function">
    <text evidence="3">Nucleoside triphosphate pyrophosphatase. May have a dual role in cell division arrest and in preventing the incorporation of modified nucleotides into cellular nucleic acids.</text>
</comment>
<protein>
    <recommendedName>
        <fullName evidence="3">Nucleoside triphosphate pyrophosphatase</fullName>
        <ecNumber evidence="3">3.6.1.9</ecNumber>
    </recommendedName>
    <alternativeName>
        <fullName evidence="3">Nucleotide pyrophosphatase</fullName>
        <shortName evidence="3">Nucleotide PPase</shortName>
    </alternativeName>
</protein>
<keyword evidence="3" id="KW-0963">Cytoplasm</keyword>
<evidence type="ECO:0000313" key="4">
    <source>
        <dbReference type="EMBL" id="GIF88339.1"/>
    </source>
</evidence>
<feature type="active site" description="Proton acceptor" evidence="3">
    <location>
        <position position="107"/>
    </location>
</feature>